<evidence type="ECO:0000256" key="1">
    <source>
        <dbReference type="ARBA" id="ARBA00004370"/>
    </source>
</evidence>
<dbReference type="InterPro" id="IPR050515">
    <property type="entry name" value="Beta-lactam/transpept"/>
</dbReference>
<dbReference type="GO" id="GO:0005886">
    <property type="term" value="C:plasma membrane"/>
    <property type="evidence" value="ECO:0007669"/>
    <property type="project" value="TreeGrafter"/>
</dbReference>
<keyword evidence="7" id="KW-1185">Reference proteome</keyword>
<name>A0A2S5GGH9_9BACL</name>
<dbReference type="GO" id="GO:0071555">
    <property type="term" value="P:cell wall organization"/>
    <property type="evidence" value="ECO:0007669"/>
    <property type="project" value="TreeGrafter"/>
</dbReference>
<comment type="similarity">
    <text evidence="2">Belongs to the transpeptidase family.</text>
</comment>
<dbReference type="InterPro" id="IPR036138">
    <property type="entry name" value="PBP_dimer_sf"/>
</dbReference>
<dbReference type="Gene3D" id="3.90.1310.10">
    <property type="entry name" value="Penicillin-binding protein 2a (Domain 2)"/>
    <property type="match status" value="1"/>
</dbReference>
<dbReference type="SUPFAM" id="SSF54184">
    <property type="entry name" value="Penicillin-binding protein 2x (pbp-2x), c-terminal domain"/>
    <property type="match status" value="1"/>
</dbReference>
<dbReference type="Pfam" id="PF00905">
    <property type="entry name" value="Transpeptidase"/>
    <property type="match status" value="1"/>
</dbReference>
<dbReference type="Pfam" id="PF03717">
    <property type="entry name" value="PBP_dimer"/>
    <property type="match status" value="1"/>
</dbReference>
<dbReference type="SMART" id="SM00740">
    <property type="entry name" value="PASTA"/>
    <property type="match status" value="1"/>
</dbReference>
<dbReference type="InterPro" id="IPR005311">
    <property type="entry name" value="PBP_dimer"/>
</dbReference>
<dbReference type="PANTHER" id="PTHR30627">
    <property type="entry name" value="PEPTIDOGLYCAN D,D-TRANSPEPTIDASE"/>
    <property type="match status" value="1"/>
</dbReference>
<gene>
    <name evidence="6" type="ORF">C4B60_01815</name>
</gene>
<feature type="domain" description="PASTA" evidence="5">
    <location>
        <begin position="585"/>
        <end position="643"/>
    </location>
</feature>
<dbReference type="InterPro" id="IPR011927">
    <property type="entry name" value="SpoVD_pbp"/>
</dbReference>
<dbReference type="Pfam" id="PF03793">
    <property type="entry name" value="PASTA"/>
    <property type="match status" value="1"/>
</dbReference>
<keyword evidence="4" id="KW-1133">Transmembrane helix</keyword>
<evidence type="ECO:0000313" key="7">
    <source>
        <dbReference type="Proteomes" id="UP000239047"/>
    </source>
</evidence>
<evidence type="ECO:0000313" key="6">
    <source>
        <dbReference type="EMBL" id="PPA72140.1"/>
    </source>
</evidence>
<dbReference type="PANTHER" id="PTHR30627:SF1">
    <property type="entry name" value="PEPTIDOGLYCAN D,D-TRANSPEPTIDASE FTSI"/>
    <property type="match status" value="1"/>
</dbReference>
<dbReference type="Proteomes" id="UP000239047">
    <property type="component" value="Unassembled WGS sequence"/>
</dbReference>
<dbReference type="CDD" id="cd06573">
    <property type="entry name" value="PASTA"/>
    <property type="match status" value="1"/>
</dbReference>
<dbReference type="Gene3D" id="3.30.450.330">
    <property type="match status" value="1"/>
</dbReference>
<accession>A0A2S5GGH9</accession>
<protein>
    <submittedName>
        <fullName evidence="6">Stage V sporulation protein D</fullName>
    </submittedName>
</protein>
<comment type="subcellular location">
    <subcellularLocation>
        <location evidence="1">Membrane</location>
    </subcellularLocation>
</comment>
<dbReference type="NCBIfam" id="TIGR02214">
    <property type="entry name" value="spoVD_pbp"/>
    <property type="match status" value="1"/>
</dbReference>
<dbReference type="SUPFAM" id="SSF56519">
    <property type="entry name" value="Penicillin binding protein dimerisation domain"/>
    <property type="match status" value="1"/>
</dbReference>
<dbReference type="AlphaFoldDB" id="A0A2S5GGH9"/>
<dbReference type="PROSITE" id="PS51178">
    <property type="entry name" value="PASTA"/>
    <property type="match status" value="1"/>
</dbReference>
<evidence type="ECO:0000256" key="4">
    <source>
        <dbReference type="SAM" id="Phobius"/>
    </source>
</evidence>
<feature type="transmembrane region" description="Helical" evidence="4">
    <location>
        <begin position="21"/>
        <end position="41"/>
    </location>
</feature>
<dbReference type="Gene3D" id="3.40.710.10">
    <property type="entry name" value="DD-peptidase/beta-lactamase superfamily"/>
    <property type="match status" value="1"/>
</dbReference>
<dbReference type="InterPro" id="IPR012338">
    <property type="entry name" value="Beta-lactam/transpept-like"/>
</dbReference>
<evidence type="ECO:0000259" key="5">
    <source>
        <dbReference type="PROSITE" id="PS51178"/>
    </source>
</evidence>
<dbReference type="OrthoDB" id="9770103at2"/>
<dbReference type="EMBL" id="PREZ01000001">
    <property type="protein sequence ID" value="PPA72140.1"/>
    <property type="molecule type" value="Genomic_DNA"/>
</dbReference>
<proteinExistence type="inferred from homology"/>
<dbReference type="SUPFAM" id="SSF56601">
    <property type="entry name" value="beta-lactamase/transpeptidase-like"/>
    <property type="match status" value="1"/>
</dbReference>
<keyword evidence="3 4" id="KW-0472">Membrane</keyword>
<dbReference type="InterPro" id="IPR005543">
    <property type="entry name" value="PASTA_dom"/>
</dbReference>
<keyword evidence="4" id="KW-0812">Transmembrane</keyword>
<comment type="caution">
    <text evidence="6">The sequence shown here is derived from an EMBL/GenBank/DDBJ whole genome shotgun (WGS) entry which is preliminary data.</text>
</comment>
<dbReference type="InterPro" id="IPR001460">
    <property type="entry name" value="PCN-bd_Tpept"/>
</dbReference>
<reference evidence="6 7" key="1">
    <citation type="submission" date="2018-02" db="EMBL/GenBank/DDBJ databases">
        <title>Jeotgalibacillus proteolyticum sp. nov. a protease producing bacterium isolated from ocean sediments of Laizhou Bay.</title>
        <authorList>
            <person name="Li Y."/>
        </authorList>
    </citation>
    <scope>NUCLEOTIDE SEQUENCE [LARGE SCALE GENOMIC DNA]</scope>
    <source>
        <strain evidence="6 7">22-7</strain>
    </source>
</reference>
<sequence>MSSLKKKTAHRTVRKRLVAALVLFLVGIIILVGRMFIVQFISHETLLTKALSSWSRELPMEAERGAIFDRDGEPIVLNKLAPSLFIIPRQIENRKETAQTLAEILDMPLEKAVEFVERKGSMEKLHPEGRKLSFEQVRKIEEAKLKGVYIADDFERQYPGGKSLSHVLGFIGVDNQGLSGLELIHDDMLNGEKGAIELYTDAKGRDMEDMTANYRQPAKGNDLYLTIDQDIQSILERELTNAQLQYDPDQMFAVAMNPKTGEIFGMASRPDFHPLAFQETHPDIYNRILPIWSTYEPGSTFKIITLAAALEEGKVDLEREQFYDSGSVEIAGTHLHCWKREGHGQQTFLEVVQNSCNPGFIELGNRLGKEKLFSYIKQFGFGQKTGIDLLGEANGILFPMDRVGPLELATTAFGQGVSVTPIQQITAVSAAINGGYLPTPHIAKKWTNGETGEIIKEIEPKLKRRVISEDTSKQVREALETVVAQGTGRGAYVDTYRVGGKTGTAQKVKDGKYMEDSYIVSFIGFAPSDDPELIVYLAVDHPKNTVQFGGVVAAPIVGNMLEDGLRTLGVKPREKQVEKSVRWLDPVTYKVPDLIGTTTKDLKEMLLPLKLEVEGKGTKVIEQSPKPNVTVNEGTTIRVMMGEGE</sequence>
<evidence type="ECO:0000256" key="2">
    <source>
        <dbReference type="ARBA" id="ARBA00007171"/>
    </source>
</evidence>
<dbReference type="GO" id="GO:0008658">
    <property type="term" value="F:penicillin binding"/>
    <property type="evidence" value="ECO:0007669"/>
    <property type="project" value="InterPro"/>
</dbReference>
<evidence type="ECO:0000256" key="3">
    <source>
        <dbReference type="ARBA" id="ARBA00023136"/>
    </source>
</evidence>
<organism evidence="6 7">
    <name type="scientific">Jeotgalibacillus proteolyticus</name>
    <dbReference type="NCBI Taxonomy" id="2082395"/>
    <lineage>
        <taxon>Bacteria</taxon>
        <taxon>Bacillati</taxon>
        <taxon>Bacillota</taxon>
        <taxon>Bacilli</taxon>
        <taxon>Bacillales</taxon>
        <taxon>Caryophanaceae</taxon>
        <taxon>Jeotgalibacillus</taxon>
    </lineage>
</organism>